<sequence>AAARLQNLDSYQPHITAGYFTRSHNKINSSREVGDSVHRERELKLRGELAPVLPWSPGAPLGGALLPRGRARKEAPARPPPLPPGVSGIRPCPRRR</sequence>
<feature type="compositionally biased region" description="Low complexity" evidence="1">
    <location>
        <begin position="85"/>
        <end position="96"/>
    </location>
</feature>
<reference evidence="2" key="1">
    <citation type="submission" date="2005-09" db="EMBL/GenBank/DDBJ databases">
        <title>Differential display analysis in Myxobacteria using arbitrary primers matrix developed from Myxococcus xanthus DK1622 genome sequence.</title>
        <authorList>
            <person name="Liu H."/>
            <person name="Gong X."/>
            <person name="Pan H.W."/>
            <person name="Zhou G.T."/>
            <person name="Liu T."/>
            <person name="Zhang H.F."/>
            <person name="Zhu D.M."/>
            <person name="Wu Z.H."/>
            <person name="Li Y.Z."/>
        </authorList>
    </citation>
    <scope>NUCLEOTIDE SEQUENCE</scope>
    <source>
        <strain evidence="2">HW-1</strain>
    </source>
</reference>
<accession>Q38KZ0</accession>
<feature type="non-terminal residue" evidence="2">
    <location>
        <position position="1"/>
    </location>
</feature>
<organism evidence="2">
    <name type="scientific">Myxococcus fulvus</name>
    <dbReference type="NCBI Taxonomy" id="33"/>
    <lineage>
        <taxon>Bacteria</taxon>
        <taxon>Pseudomonadati</taxon>
        <taxon>Myxococcota</taxon>
        <taxon>Myxococcia</taxon>
        <taxon>Myxococcales</taxon>
        <taxon>Cystobacterineae</taxon>
        <taxon>Myxococcaceae</taxon>
        <taxon>Myxococcus</taxon>
    </lineage>
</organism>
<evidence type="ECO:0000313" key="2">
    <source>
        <dbReference type="EMBL" id="ABA86566.1"/>
    </source>
</evidence>
<proteinExistence type="predicted"/>
<dbReference type="AlphaFoldDB" id="Q38KZ0"/>
<feature type="region of interest" description="Disordered" evidence="1">
    <location>
        <begin position="60"/>
        <end position="96"/>
    </location>
</feature>
<protein>
    <submittedName>
        <fullName evidence="2">Putative seawater-induced protein 36-2</fullName>
    </submittedName>
</protein>
<dbReference type="EMBL" id="DQ219376">
    <property type="protein sequence ID" value="ABA86566.1"/>
    <property type="molecule type" value="Genomic_DNA"/>
</dbReference>
<evidence type="ECO:0000256" key="1">
    <source>
        <dbReference type="SAM" id="MobiDB-lite"/>
    </source>
</evidence>
<name>Q38KZ0_MYXFU</name>
<feature type="non-terminal residue" evidence="2">
    <location>
        <position position="96"/>
    </location>
</feature>